<sequence>MTADFRSSSKKVVLGSNVVEPRHQRDSNCCNEYTKAGQKEENKKLKRM</sequence>
<keyword evidence="3" id="KW-1185">Reference proteome</keyword>
<reference evidence="2 3" key="1">
    <citation type="submission" date="2013-09" db="EMBL/GenBank/DDBJ databases">
        <title>Corchorus capsularis genome sequencing.</title>
        <authorList>
            <person name="Alam M."/>
            <person name="Haque M.S."/>
            <person name="Islam M.S."/>
            <person name="Emdad E.M."/>
            <person name="Islam M.M."/>
            <person name="Ahmed B."/>
            <person name="Halim A."/>
            <person name="Hossen Q.M.M."/>
            <person name="Hossain M.Z."/>
            <person name="Ahmed R."/>
            <person name="Khan M.M."/>
            <person name="Islam R."/>
            <person name="Rashid M.M."/>
            <person name="Khan S.A."/>
            <person name="Rahman M.S."/>
            <person name="Alam M."/>
        </authorList>
    </citation>
    <scope>NUCLEOTIDE SEQUENCE [LARGE SCALE GENOMIC DNA]</scope>
    <source>
        <strain evidence="3">cv. CVL-1</strain>
        <tissue evidence="2">Whole seedling</tissue>
    </source>
</reference>
<dbReference type="AlphaFoldDB" id="A0A1R3I4U6"/>
<feature type="region of interest" description="Disordered" evidence="1">
    <location>
        <begin position="21"/>
        <end position="48"/>
    </location>
</feature>
<dbReference type="Proteomes" id="UP000188268">
    <property type="component" value="Unassembled WGS sequence"/>
</dbReference>
<dbReference type="Gramene" id="OMO77598">
    <property type="protein sequence ID" value="OMO77598"/>
    <property type="gene ID" value="CCACVL1_14940"/>
</dbReference>
<proteinExistence type="predicted"/>
<gene>
    <name evidence="2" type="ORF">CCACVL1_14940</name>
</gene>
<dbReference type="EMBL" id="AWWV01010704">
    <property type="protein sequence ID" value="OMO77598.1"/>
    <property type="molecule type" value="Genomic_DNA"/>
</dbReference>
<protein>
    <submittedName>
        <fullName evidence="2">Uncharacterized protein</fullName>
    </submittedName>
</protein>
<name>A0A1R3I4U6_COCAP</name>
<evidence type="ECO:0000256" key="1">
    <source>
        <dbReference type="SAM" id="MobiDB-lite"/>
    </source>
</evidence>
<feature type="compositionally biased region" description="Basic and acidic residues" evidence="1">
    <location>
        <begin position="37"/>
        <end position="48"/>
    </location>
</feature>
<accession>A0A1R3I4U6</accession>
<organism evidence="2 3">
    <name type="scientific">Corchorus capsularis</name>
    <name type="common">Jute</name>
    <dbReference type="NCBI Taxonomy" id="210143"/>
    <lineage>
        <taxon>Eukaryota</taxon>
        <taxon>Viridiplantae</taxon>
        <taxon>Streptophyta</taxon>
        <taxon>Embryophyta</taxon>
        <taxon>Tracheophyta</taxon>
        <taxon>Spermatophyta</taxon>
        <taxon>Magnoliopsida</taxon>
        <taxon>eudicotyledons</taxon>
        <taxon>Gunneridae</taxon>
        <taxon>Pentapetalae</taxon>
        <taxon>rosids</taxon>
        <taxon>malvids</taxon>
        <taxon>Malvales</taxon>
        <taxon>Malvaceae</taxon>
        <taxon>Grewioideae</taxon>
        <taxon>Apeibeae</taxon>
        <taxon>Corchorus</taxon>
    </lineage>
</organism>
<evidence type="ECO:0000313" key="2">
    <source>
        <dbReference type="EMBL" id="OMO77598.1"/>
    </source>
</evidence>
<comment type="caution">
    <text evidence="2">The sequence shown here is derived from an EMBL/GenBank/DDBJ whole genome shotgun (WGS) entry which is preliminary data.</text>
</comment>
<evidence type="ECO:0000313" key="3">
    <source>
        <dbReference type="Proteomes" id="UP000188268"/>
    </source>
</evidence>